<feature type="region of interest" description="Disordered" evidence="2">
    <location>
        <begin position="1"/>
        <end position="24"/>
    </location>
</feature>
<reference evidence="3" key="1">
    <citation type="submission" date="2023-07" db="EMBL/GenBank/DDBJ databases">
        <authorList>
            <person name="Stuckert A."/>
        </authorList>
    </citation>
    <scope>NUCLEOTIDE SEQUENCE</scope>
</reference>
<protein>
    <recommendedName>
        <fullName evidence="5">Dynein light chain</fullName>
    </recommendedName>
</protein>
<sequence>MDHESDLKRWIFTKPKPHPKRSDGEALRSLAVTPLLTSCPRCQESGMRRKIVTQDNAKSSRQSKHKVVEYSTLDPDFDLHPRPSRIFSSEEATKVIKSILDLELRDCAYEATESQRRAMELAELVKSAVRDLGYERYKLVCYVVLGPVSGGTMYCCSRSVWSPNSDTYAEYLFQNQSLFALCIVYAGYYE</sequence>
<evidence type="ECO:0000256" key="1">
    <source>
        <dbReference type="ARBA" id="ARBA00005361"/>
    </source>
</evidence>
<name>A0ABN9MEQ1_9NEOB</name>
<dbReference type="InterPro" id="IPR038586">
    <property type="entry name" value="Tctex-1-like_sf"/>
</dbReference>
<dbReference type="InterPro" id="IPR005334">
    <property type="entry name" value="Tctex-1-like"/>
</dbReference>
<dbReference type="Gene3D" id="3.30.1140.40">
    <property type="entry name" value="Tctex-1"/>
    <property type="match status" value="1"/>
</dbReference>
<dbReference type="PANTHER" id="PTHR21255:SF65">
    <property type="entry name" value="TCTEX1 DOMAIN-CONTAINING PROTEIN 2"/>
    <property type="match status" value="1"/>
</dbReference>
<dbReference type="PANTHER" id="PTHR21255">
    <property type="entry name" value="T-COMPLEX-ASSOCIATED-TESTIS-EXPRESSED 1/ DYNEIN LIGHT CHAIN"/>
    <property type="match status" value="1"/>
</dbReference>
<comment type="caution">
    <text evidence="3">The sequence shown here is derived from an EMBL/GenBank/DDBJ whole genome shotgun (WGS) entry which is preliminary data.</text>
</comment>
<dbReference type="Pfam" id="PF03645">
    <property type="entry name" value="Tctex-1"/>
    <property type="match status" value="1"/>
</dbReference>
<dbReference type="EMBL" id="CAUEEQ010065250">
    <property type="protein sequence ID" value="CAJ0965134.1"/>
    <property type="molecule type" value="Genomic_DNA"/>
</dbReference>
<dbReference type="Proteomes" id="UP001176940">
    <property type="component" value="Unassembled WGS sequence"/>
</dbReference>
<accession>A0ABN9MEQ1</accession>
<evidence type="ECO:0000256" key="2">
    <source>
        <dbReference type="SAM" id="MobiDB-lite"/>
    </source>
</evidence>
<evidence type="ECO:0000313" key="3">
    <source>
        <dbReference type="EMBL" id="CAJ0965134.1"/>
    </source>
</evidence>
<proteinExistence type="inferred from homology"/>
<comment type="similarity">
    <text evidence="1">Belongs to the dynein light chain Tctex-type family.</text>
</comment>
<evidence type="ECO:0000313" key="4">
    <source>
        <dbReference type="Proteomes" id="UP001176940"/>
    </source>
</evidence>
<keyword evidence="4" id="KW-1185">Reference proteome</keyword>
<organism evidence="3 4">
    <name type="scientific">Ranitomeya imitator</name>
    <name type="common">mimic poison frog</name>
    <dbReference type="NCBI Taxonomy" id="111125"/>
    <lineage>
        <taxon>Eukaryota</taxon>
        <taxon>Metazoa</taxon>
        <taxon>Chordata</taxon>
        <taxon>Craniata</taxon>
        <taxon>Vertebrata</taxon>
        <taxon>Euteleostomi</taxon>
        <taxon>Amphibia</taxon>
        <taxon>Batrachia</taxon>
        <taxon>Anura</taxon>
        <taxon>Neobatrachia</taxon>
        <taxon>Hyloidea</taxon>
        <taxon>Dendrobatidae</taxon>
        <taxon>Dendrobatinae</taxon>
        <taxon>Ranitomeya</taxon>
    </lineage>
</organism>
<gene>
    <name evidence="3" type="ORF">RIMI_LOCUS19964128</name>
</gene>
<evidence type="ECO:0008006" key="5">
    <source>
        <dbReference type="Google" id="ProtNLM"/>
    </source>
</evidence>
<dbReference type="CDD" id="cd21451">
    <property type="entry name" value="DLC-like_TCTEX1D"/>
    <property type="match status" value="1"/>
</dbReference>